<evidence type="ECO:0000313" key="3">
    <source>
        <dbReference type="Proteomes" id="UP001302812"/>
    </source>
</evidence>
<keyword evidence="1" id="KW-0472">Membrane</keyword>
<proteinExistence type="predicted"/>
<keyword evidence="1" id="KW-0812">Transmembrane</keyword>
<dbReference type="AlphaFoldDB" id="A0AAN6T9D0"/>
<organism evidence="2 3">
    <name type="scientific">Canariomyces notabilis</name>
    <dbReference type="NCBI Taxonomy" id="2074819"/>
    <lineage>
        <taxon>Eukaryota</taxon>
        <taxon>Fungi</taxon>
        <taxon>Dikarya</taxon>
        <taxon>Ascomycota</taxon>
        <taxon>Pezizomycotina</taxon>
        <taxon>Sordariomycetes</taxon>
        <taxon>Sordariomycetidae</taxon>
        <taxon>Sordariales</taxon>
        <taxon>Chaetomiaceae</taxon>
        <taxon>Canariomyces</taxon>
    </lineage>
</organism>
<name>A0AAN6T9D0_9PEZI</name>
<comment type="caution">
    <text evidence="2">The sequence shown here is derived from an EMBL/GenBank/DDBJ whole genome shotgun (WGS) entry which is preliminary data.</text>
</comment>
<sequence length="87" mass="9749">MEIKSWTANHRALTCPCSLPTPPSQKSGQGCQTWMGTCGSTVVTGPWEMERSEKRSSQLLWPIAFCTLTYAFFTSSAQPLEYSKRLQ</sequence>
<evidence type="ECO:0000313" key="2">
    <source>
        <dbReference type="EMBL" id="KAK4109633.1"/>
    </source>
</evidence>
<evidence type="ECO:0000256" key="1">
    <source>
        <dbReference type="SAM" id="Phobius"/>
    </source>
</evidence>
<protein>
    <submittedName>
        <fullName evidence="2">Uncharacterized protein</fullName>
    </submittedName>
</protein>
<dbReference type="EMBL" id="MU853355">
    <property type="protein sequence ID" value="KAK4109633.1"/>
    <property type="molecule type" value="Genomic_DNA"/>
</dbReference>
<keyword evidence="3" id="KW-1185">Reference proteome</keyword>
<dbReference type="GeneID" id="89933395"/>
<dbReference type="Proteomes" id="UP001302812">
    <property type="component" value="Unassembled WGS sequence"/>
</dbReference>
<dbReference type="RefSeq" id="XP_064667203.1">
    <property type="nucleotide sequence ID" value="XM_064809272.1"/>
</dbReference>
<accession>A0AAN6T9D0</accession>
<reference evidence="2" key="1">
    <citation type="journal article" date="2023" name="Mol. Phylogenet. Evol.">
        <title>Genome-scale phylogeny and comparative genomics of the fungal order Sordariales.</title>
        <authorList>
            <person name="Hensen N."/>
            <person name="Bonometti L."/>
            <person name="Westerberg I."/>
            <person name="Brannstrom I.O."/>
            <person name="Guillou S."/>
            <person name="Cros-Aarteil S."/>
            <person name="Calhoun S."/>
            <person name="Haridas S."/>
            <person name="Kuo A."/>
            <person name="Mondo S."/>
            <person name="Pangilinan J."/>
            <person name="Riley R."/>
            <person name="LaButti K."/>
            <person name="Andreopoulos B."/>
            <person name="Lipzen A."/>
            <person name="Chen C."/>
            <person name="Yan M."/>
            <person name="Daum C."/>
            <person name="Ng V."/>
            <person name="Clum A."/>
            <person name="Steindorff A."/>
            <person name="Ohm R.A."/>
            <person name="Martin F."/>
            <person name="Silar P."/>
            <person name="Natvig D.O."/>
            <person name="Lalanne C."/>
            <person name="Gautier V."/>
            <person name="Ament-Velasquez S.L."/>
            <person name="Kruys A."/>
            <person name="Hutchinson M.I."/>
            <person name="Powell A.J."/>
            <person name="Barry K."/>
            <person name="Miller A.N."/>
            <person name="Grigoriev I.V."/>
            <person name="Debuchy R."/>
            <person name="Gladieux P."/>
            <person name="Hiltunen Thoren M."/>
            <person name="Johannesson H."/>
        </authorList>
    </citation>
    <scope>NUCLEOTIDE SEQUENCE</scope>
    <source>
        <strain evidence="2">CBS 508.74</strain>
    </source>
</reference>
<keyword evidence="1" id="KW-1133">Transmembrane helix</keyword>
<feature type="transmembrane region" description="Helical" evidence="1">
    <location>
        <begin position="59"/>
        <end position="77"/>
    </location>
</feature>
<gene>
    <name evidence="2" type="ORF">N656DRAFT_331660</name>
</gene>
<reference evidence="2" key="2">
    <citation type="submission" date="2023-05" db="EMBL/GenBank/DDBJ databases">
        <authorList>
            <consortium name="Lawrence Berkeley National Laboratory"/>
            <person name="Steindorff A."/>
            <person name="Hensen N."/>
            <person name="Bonometti L."/>
            <person name="Westerberg I."/>
            <person name="Brannstrom I.O."/>
            <person name="Guillou S."/>
            <person name="Cros-Aarteil S."/>
            <person name="Calhoun S."/>
            <person name="Haridas S."/>
            <person name="Kuo A."/>
            <person name="Mondo S."/>
            <person name="Pangilinan J."/>
            <person name="Riley R."/>
            <person name="Labutti K."/>
            <person name="Andreopoulos B."/>
            <person name="Lipzen A."/>
            <person name="Chen C."/>
            <person name="Yanf M."/>
            <person name="Daum C."/>
            <person name="Ng V."/>
            <person name="Clum A."/>
            <person name="Ohm R."/>
            <person name="Martin F."/>
            <person name="Silar P."/>
            <person name="Natvig D."/>
            <person name="Lalanne C."/>
            <person name="Gautier V."/>
            <person name="Ament-Velasquez S.L."/>
            <person name="Kruys A."/>
            <person name="Hutchinson M.I."/>
            <person name="Powell A.J."/>
            <person name="Barry K."/>
            <person name="Miller A.N."/>
            <person name="Grigoriev I.V."/>
            <person name="Debuchy R."/>
            <person name="Gladieux P."/>
            <person name="Thoren M.H."/>
            <person name="Johannesson H."/>
        </authorList>
    </citation>
    <scope>NUCLEOTIDE SEQUENCE</scope>
    <source>
        <strain evidence="2">CBS 508.74</strain>
    </source>
</reference>